<accession>A0ABV9GD34</accession>
<dbReference type="EMBL" id="JBHSFE010000029">
    <property type="protein sequence ID" value="MFC4612027.1"/>
    <property type="molecule type" value="Genomic_DNA"/>
</dbReference>
<comment type="caution">
    <text evidence="1">The sequence shown here is derived from an EMBL/GenBank/DDBJ whole genome shotgun (WGS) entry which is preliminary data.</text>
</comment>
<protein>
    <recommendedName>
        <fullName evidence="3">Tetratricopeptide repeat protein</fullName>
    </recommendedName>
</protein>
<evidence type="ECO:0000313" key="2">
    <source>
        <dbReference type="Proteomes" id="UP001595993"/>
    </source>
</evidence>
<dbReference type="Proteomes" id="UP001595993">
    <property type="component" value="Unassembled WGS sequence"/>
</dbReference>
<proteinExistence type="predicted"/>
<dbReference type="RefSeq" id="WP_381201762.1">
    <property type="nucleotide sequence ID" value="NZ_JBHSFE010000029.1"/>
</dbReference>
<organism evidence="1 2">
    <name type="scientific">Streptomyces maoxianensis</name>
    <dbReference type="NCBI Taxonomy" id="1459942"/>
    <lineage>
        <taxon>Bacteria</taxon>
        <taxon>Bacillati</taxon>
        <taxon>Actinomycetota</taxon>
        <taxon>Actinomycetes</taxon>
        <taxon>Kitasatosporales</taxon>
        <taxon>Streptomycetaceae</taxon>
        <taxon>Streptomyces</taxon>
    </lineage>
</organism>
<reference evidence="2" key="1">
    <citation type="journal article" date="2019" name="Int. J. Syst. Evol. Microbiol.">
        <title>The Global Catalogue of Microorganisms (GCM) 10K type strain sequencing project: providing services to taxonomists for standard genome sequencing and annotation.</title>
        <authorList>
            <consortium name="The Broad Institute Genomics Platform"/>
            <consortium name="The Broad Institute Genome Sequencing Center for Infectious Disease"/>
            <person name="Wu L."/>
            <person name="Ma J."/>
        </authorList>
    </citation>
    <scope>NUCLEOTIDE SEQUENCE [LARGE SCALE GENOMIC DNA]</scope>
    <source>
        <strain evidence="2">CGMCC 4.7139</strain>
    </source>
</reference>
<sequence>MRMAEARITLGVVAARQGDLDQAVNYGEWALKGDRQSLPSLLMVSRELAAIVNRDYANEAAGREYLDHLNTITRAR</sequence>
<evidence type="ECO:0000313" key="1">
    <source>
        <dbReference type="EMBL" id="MFC4612027.1"/>
    </source>
</evidence>
<keyword evidence="2" id="KW-1185">Reference proteome</keyword>
<gene>
    <name evidence="1" type="ORF">ACFO9E_30310</name>
</gene>
<name>A0ABV9GD34_9ACTN</name>
<evidence type="ECO:0008006" key="3">
    <source>
        <dbReference type="Google" id="ProtNLM"/>
    </source>
</evidence>